<dbReference type="Proteomes" id="UP000298656">
    <property type="component" value="Chromosome 2"/>
</dbReference>
<keyword evidence="3" id="KW-1185">Reference proteome</keyword>
<protein>
    <recommendedName>
        <fullName evidence="4">DUF2502 domain-containing protein</fullName>
    </recommendedName>
</protein>
<dbReference type="KEGG" id="tvl:FAZ95_37055"/>
<sequence>MKPLLLISLAAGLGTGFASVANAVELNVNIGTPAPVVVAPVVGWHGDQYWDGHRYWARRDWEEHDRHHDVHCPPGHAKKGEC</sequence>
<evidence type="ECO:0008006" key="4">
    <source>
        <dbReference type="Google" id="ProtNLM"/>
    </source>
</evidence>
<feature type="signal peptide" evidence="1">
    <location>
        <begin position="1"/>
        <end position="23"/>
    </location>
</feature>
<accession>A0A4P8J285</accession>
<dbReference type="OrthoDB" id="9031449at2"/>
<organism evidence="2 3">
    <name type="scientific">Trinickia violacea</name>
    <dbReference type="NCBI Taxonomy" id="2571746"/>
    <lineage>
        <taxon>Bacteria</taxon>
        <taxon>Pseudomonadati</taxon>
        <taxon>Pseudomonadota</taxon>
        <taxon>Betaproteobacteria</taxon>
        <taxon>Burkholderiales</taxon>
        <taxon>Burkholderiaceae</taxon>
        <taxon>Trinickia</taxon>
    </lineage>
</organism>
<proteinExistence type="predicted"/>
<reference evidence="2 3" key="1">
    <citation type="submission" date="2019-05" db="EMBL/GenBank/DDBJ databases">
        <title>Burkholderia sp. DHOD12, isolated from subtropical forest soil.</title>
        <authorList>
            <person name="Gao Z.-H."/>
            <person name="Qiu L.-H."/>
        </authorList>
    </citation>
    <scope>NUCLEOTIDE SEQUENCE [LARGE SCALE GENOMIC DNA]</scope>
    <source>
        <strain evidence="2 3">DHOD12</strain>
    </source>
</reference>
<evidence type="ECO:0000313" key="3">
    <source>
        <dbReference type="Proteomes" id="UP000298656"/>
    </source>
</evidence>
<dbReference type="RefSeq" id="WP_137337266.1">
    <property type="nucleotide sequence ID" value="NZ_CP040078.1"/>
</dbReference>
<dbReference type="AlphaFoldDB" id="A0A4P8J285"/>
<keyword evidence="1" id="KW-0732">Signal</keyword>
<evidence type="ECO:0000256" key="1">
    <source>
        <dbReference type="SAM" id="SignalP"/>
    </source>
</evidence>
<gene>
    <name evidence="2" type="ORF">FAZ95_37055</name>
</gene>
<evidence type="ECO:0000313" key="2">
    <source>
        <dbReference type="EMBL" id="QCP54505.1"/>
    </source>
</evidence>
<feature type="chain" id="PRO_5020325663" description="DUF2502 domain-containing protein" evidence="1">
    <location>
        <begin position="24"/>
        <end position="82"/>
    </location>
</feature>
<name>A0A4P8J285_9BURK</name>
<dbReference type="EMBL" id="CP040078">
    <property type="protein sequence ID" value="QCP54505.1"/>
    <property type="molecule type" value="Genomic_DNA"/>
</dbReference>